<evidence type="ECO:0000313" key="2">
    <source>
        <dbReference type="Proteomes" id="UP000548476"/>
    </source>
</evidence>
<comment type="caution">
    <text evidence="1">The sequence shown here is derived from an EMBL/GenBank/DDBJ whole genome shotgun (WGS) entry which is preliminary data.</text>
</comment>
<dbReference type="EMBL" id="JACHGT010000012">
    <property type="protein sequence ID" value="MBB6037546.1"/>
    <property type="molecule type" value="Genomic_DNA"/>
</dbReference>
<dbReference type="AlphaFoldDB" id="A0A841FN65"/>
<evidence type="ECO:0000313" key="1">
    <source>
        <dbReference type="EMBL" id="MBB6037546.1"/>
    </source>
</evidence>
<accession>A0A841FN65</accession>
<reference evidence="1 2" key="1">
    <citation type="submission" date="2020-08" db="EMBL/GenBank/DDBJ databases">
        <title>Genomic Encyclopedia of Type Strains, Phase IV (KMG-IV): sequencing the most valuable type-strain genomes for metagenomic binning, comparative biology and taxonomic classification.</title>
        <authorList>
            <person name="Goeker M."/>
        </authorList>
    </citation>
    <scope>NUCLEOTIDE SEQUENCE [LARGE SCALE GENOMIC DNA]</scope>
    <source>
        <strain evidence="1 2">YIM 65646</strain>
    </source>
</reference>
<dbReference type="RefSeq" id="WP_184790356.1">
    <property type="nucleotide sequence ID" value="NZ_BONT01000085.1"/>
</dbReference>
<protein>
    <submittedName>
        <fullName evidence="1">Uncharacterized protein</fullName>
    </submittedName>
</protein>
<proteinExistence type="predicted"/>
<name>A0A841FN65_9ACTN</name>
<gene>
    <name evidence="1" type="ORF">HNR73_005422</name>
</gene>
<dbReference type="Proteomes" id="UP000548476">
    <property type="component" value="Unassembled WGS sequence"/>
</dbReference>
<sequence>MSEVDIAGKIAEIEDVAPFPDLEKVWYWSIGGGWFTYTVALSSDGRSVFQMTCRDTYPAALVRDVLSFARHNESALLAAAPMAHVEGFDVAGHGFDSVGAVIPAVAEANKDRPEISAVTYLVFPGWRNEFSGAETEPEAYSRLRMLDAANPKREPMPFLKMRFDNGHSHTVGDERLLTKPDFFFDELAAMAEGSRKSFIEAENFRGELRTITCDDDGYVIDGGEARMSAEDARAWAERYLTEGDA</sequence>
<keyword evidence="2" id="KW-1185">Reference proteome</keyword>
<organism evidence="1 2">
    <name type="scientific">Phytomonospora endophytica</name>
    <dbReference type="NCBI Taxonomy" id="714109"/>
    <lineage>
        <taxon>Bacteria</taxon>
        <taxon>Bacillati</taxon>
        <taxon>Actinomycetota</taxon>
        <taxon>Actinomycetes</taxon>
        <taxon>Micromonosporales</taxon>
        <taxon>Micromonosporaceae</taxon>
        <taxon>Phytomonospora</taxon>
    </lineage>
</organism>